<dbReference type="GO" id="GO:0016042">
    <property type="term" value="P:lipid catabolic process"/>
    <property type="evidence" value="ECO:0007669"/>
    <property type="project" value="UniProtKB-UniRule"/>
</dbReference>
<feature type="active site" description="Nucleophile" evidence="6">
    <location>
        <position position="585"/>
    </location>
</feature>
<evidence type="ECO:0000256" key="1">
    <source>
        <dbReference type="ARBA" id="ARBA00022723"/>
    </source>
</evidence>
<keyword evidence="11" id="KW-1185">Reference proteome</keyword>
<feature type="short sequence motif" description="GXGXXG" evidence="6">
    <location>
        <begin position="549"/>
        <end position="554"/>
    </location>
</feature>
<evidence type="ECO:0000256" key="5">
    <source>
        <dbReference type="PROSITE-ProRule" id="PRU00175"/>
    </source>
</evidence>
<dbReference type="SUPFAM" id="SSF52151">
    <property type="entry name" value="FabD/lysophospholipase-like"/>
    <property type="match status" value="1"/>
</dbReference>
<feature type="region of interest" description="Disordered" evidence="7">
    <location>
        <begin position="989"/>
        <end position="1027"/>
    </location>
</feature>
<evidence type="ECO:0000256" key="6">
    <source>
        <dbReference type="PROSITE-ProRule" id="PRU01161"/>
    </source>
</evidence>
<proteinExistence type="predicted"/>
<dbReference type="GO" id="GO:0016020">
    <property type="term" value="C:membrane"/>
    <property type="evidence" value="ECO:0007669"/>
    <property type="project" value="TreeGrafter"/>
</dbReference>
<dbReference type="PROSITE" id="PS51635">
    <property type="entry name" value="PNPLA"/>
    <property type="match status" value="1"/>
</dbReference>
<gene>
    <name evidence="10" type="ORF">CNMCM6805_005792</name>
</gene>
<reference evidence="10" key="1">
    <citation type="journal article" date="2020" name="bioRxiv">
        <title>Genomic and phenotypic heterogeneity of clinical isolates of the human pathogens Aspergillus fumigatus, Aspergillus lentulus and Aspergillus fumigatiaffinis.</title>
        <authorList>
            <person name="dos Santos R.A.C."/>
            <person name="Steenwyk J.L."/>
            <person name="Rivero-Menendez O."/>
            <person name="Mead M.E."/>
            <person name="Silva L.P."/>
            <person name="Bastos R.W."/>
            <person name="Alastruey-Izquierdo A."/>
            <person name="Goldman G.H."/>
            <person name="Rokas A."/>
        </authorList>
    </citation>
    <scope>NUCLEOTIDE SEQUENCE</scope>
    <source>
        <strain evidence="10">CNM-CM6805</strain>
    </source>
</reference>
<sequence>MHTRQFQADGNGRSLLQEGTVISRRRALPVTFIRPSSPQSQHAPNERKPRGYLDIASRQLSAAKGLCLACSETRLQMPAWLGLESEAGGWAVTDSGGMARVLAEMEHPPNQYPLIHLFVGRTAKAQALRSLYPHNNTGRQGGLGFARLHYAPVTHPHTVIFIDGSLSRPTAKSCPRAPLRRYHIQNSTGRSYQEIQGLLYRRLLLPHADTWTLFADDIGGICQVENLLAAWCAALSCDALEPTSIARPRLIVVLTDPQDTAGPLETLESTLRAVAVASLVASVHVLDLRDRALLSPVSRFEPLRRLLSQELDEAYLARRQAHELFSAIHLDWIWRKSLRHVARQPTAPFDCIRACHPDRPPEDQASRYLRLFLDTADRAGAASDTVIPFVASALLMDAYPPGMHGFEPRATFRTLYAADCAAACSTSQFLSESTFRPLVEAEFVSLFHALSAGVPTAQIRQTVLRENAPLWSRVHSTHVCLLCLRRAPEHILPCEHAICDVCVQIFGARGRGAEYHFELRSCPLCLARFSCIARVLPPTKRPTILALDGGGVRGVVTLGFLAALEERIGGSRGLREAFDLNMGTSVGAVIVSEVIDLGRPAAVAHAKFRALARQIFQPRPPRQTILAQTWDLLTTWVSDSRHDSNTLDRALQQAFDPARRLFGPAAPLVSGVRVALTASQVDDDGSLGLFCNYRGAGRARMQSAYKLFLPEEREPLLREVARCSVAALGYFTPKYLPGIGTFQDGGVRANCPLRTALRESEIIWPTRKQPDLVISVGTGYAVGEAPMTAEPGRRWLRDGFIDRALQTFLHSPAVDGRRGWQDALDTVPADVKGSIYRLDRQIPGKAPELDDIRALDSLRDFAYTVPDELVRAWLAKTFFFELDGEPERIDGSYRCHGSILCCKFDAPGIVRQTELNYIRARFQLWQGCDLGTVNEHDGCFVCGYYRKRISFPVVSVHETIRLGLGGTMGFCTIGGFPTSIEELMEAQQVDSPFGRSDHRTDQWPPSRRCYCPSRKRPHPPEAEPVPKRRRLLYSYA</sequence>
<evidence type="ECO:0000259" key="9">
    <source>
        <dbReference type="PROSITE" id="PS51635"/>
    </source>
</evidence>
<feature type="domain" description="PNPLA" evidence="9">
    <location>
        <begin position="545"/>
        <end position="757"/>
    </location>
</feature>
<protein>
    <recommendedName>
        <fullName evidence="12">Phospholipase, patatin family protein</fullName>
    </recommendedName>
</protein>
<accession>A0A8H4GPH4</accession>
<feature type="domain" description="RING-type" evidence="8">
    <location>
        <begin position="480"/>
        <end position="525"/>
    </location>
</feature>
<feature type="short sequence motif" description="GXSXG" evidence="6">
    <location>
        <begin position="583"/>
        <end position="587"/>
    </location>
</feature>
<evidence type="ECO:0000256" key="3">
    <source>
        <dbReference type="ARBA" id="ARBA00022833"/>
    </source>
</evidence>
<evidence type="ECO:0000313" key="10">
    <source>
        <dbReference type="EMBL" id="KAF4225888.1"/>
    </source>
</evidence>
<organism evidence="10 11">
    <name type="scientific">Aspergillus fumigatiaffinis</name>
    <dbReference type="NCBI Taxonomy" id="340414"/>
    <lineage>
        <taxon>Eukaryota</taxon>
        <taxon>Fungi</taxon>
        <taxon>Dikarya</taxon>
        <taxon>Ascomycota</taxon>
        <taxon>Pezizomycotina</taxon>
        <taxon>Eurotiomycetes</taxon>
        <taxon>Eurotiomycetidae</taxon>
        <taxon>Eurotiales</taxon>
        <taxon>Aspergillaceae</taxon>
        <taxon>Aspergillus</taxon>
        <taxon>Aspergillus subgen. Fumigati</taxon>
    </lineage>
</organism>
<dbReference type="InterPro" id="IPR001841">
    <property type="entry name" value="Znf_RING"/>
</dbReference>
<evidence type="ECO:0008006" key="12">
    <source>
        <dbReference type="Google" id="ProtNLM"/>
    </source>
</evidence>
<dbReference type="Proteomes" id="UP000653565">
    <property type="component" value="Unassembled WGS sequence"/>
</dbReference>
<reference evidence="10" key="2">
    <citation type="submission" date="2020-04" db="EMBL/GenBank/DDBJ databases">
        <authorList>
            <person name="Santos R.A.C."/>
            <person name="Steenwyk J.L."/>
            <person name="Rivero-Menendez O."/>
            <person name="Mead M.E."/>
            <person name="Silva L.P."/>
            <person name="Bastos R.W."/>
            <person name="Alastruey-Izquierdo A."/>
            <person name="Goldman G.H."/>
            <person name="Rokas A."/>
        </authorList>
    </citation>
    <scope>NUCLEOTIDE SEQUENCE</scope>
    <source>
        <strain evidence="10">CNM-CM6805</strain>
    </source>
</reference>
<evidence type="ECO:0000259" key="8">
    <source>
        <dbReference type="PROSITE" id="PS50089"/>
    </source>
</evidence>
<keyword evidence="6" id="KW-0378">Hydrolase</keyword>
<keyword evidence="1" id="KW-0479">Metal-binding</keyword>
<evidence type="ECO:0000256" key="4">
    <source>
        <dbReference type="ARBA" id="ARBA00023098"/>
    </source>
</evidence>
<dbReference type="PANTHER" id="PTHR24185">
    <property type="entry name" value="CALCIUM-INDEPENDENT PHOSPHOLIPASE A2-GAMMA"/>
    <property type="match status" value="1"/>
</dbReference>
<keyword evidence="6" id="KW-0442">Lipid degradation</keyword>
<keyword evidence="2 5" id="KW-0863">Zinc-finger</keyword>
<dbReference type="InterPro" id="IPR017907">
    <property type="entry name" value="Znf_RING_CS"/>
</dbReference>
<dbReference type="GO" id="GO:0046486">
    <property type="term" value="P:glycerolipid metabolic process"/>
    <property type="evidence" value="ECO:0007669"/>
    <property type="project" value="UniProtKB-ARBA"/>
</dbReference>
<dbReference type="InterPro" id="IPR002641">
    <property type="entry name" value="PNPLA_dom"/>
</dbReference>
<dbReference type="PROSITE" id="PS50089">
    <property type="entry name" value="ZF_RING_2"/>
    <property type="match status" value="1"/>
</dbReference>
<keyword evidence="3" id="KW-0862">Zinc</keyword>
<dbReference type="PROSITE" id="PS00518">
    <property type="entry name" value="ZF_RING_1"/>
    <property type="match status" value="1"/>
</dbReference>
<dbReference type="PANTHER" id="PTHR24185:SF8">
    <property type="entry name" value="PNPLA DOMAIN-CONTAINING PROTEIN"/>
    <property type="match status" value="1"/>
</dbReference>
<dbReference type="EMBL" id="JAAAPX010000324">
    <property type="protein sequence ID" value="KAF4225888.1"/>
    <property type="molecule type" value="Genomic_DNA"/>
</dbReference>
<comment type="caution">
    <text evidence="10">The sequence shown here is derived from an EMBL/GenBank/DDBJ whole genome shotgun (WGS) entry which is preliminary data.</text>
</comment>
<evidence type="ECO:0000256" key="2">
    <source>
        <dbReference type="ARBA" id="ARBA00022771"/>
    </source>
</evidence>
<dbReference type="AlphaFoldDB" id="A0A8H4GPH4"/>
<feature type="active site" description="Proton acceptor" evidence="6">
    <location>
        <position position="744"/>
    </location>
</feature>
<dbReference type="GO" id="GO:0019369">
    <property type="term" value="P:arachidonate metabolic process"/>
    <property type="evidence" value="ECO:0007669"/>
    <property type="project" value="TreeGrafter"/>
</dbReference>
<name>A0A8H4GPH4_9EURO</name>
<keyword evidence="4 6" id="KW-0443">Lipid metabolism</keyword>
<dbReference type="GO" id="GO:0008270">
    <property type="term" value="F:zinc ion binding"/>
    <property type="evidence" value="ECO:0007669"/>
    <property type="project" value="UniProtKB-KW"/>
</dbReference>
<dbReference type="InterPro" id="IPR016035">
    <property type="entry name" value="Acyl_Trfase/lysoPLipase"/>
</dbReference>
<evidence type="ECO:0000313" key="11">
    <source>
        <dbReference type="Proteomes" id="UP000653565"/>
    </source>
</evidence>
<dbReference type="CDD" id="cd07199">
    <property type="entry name" value="Pat17_PNPLA8_PNPLA9_like"/>
    <property type="match status" value="1"/>
</dbReference>
<dbReference type="Gene3D" id="3.40.1090.10">
    <property type="entry name" value="Cytosolic phospholipase A2 catalytic domain"/>
    <property type="match status" value="1"/>
</dbReference>
<dbReference type="Pfam" id="PF01734">
    <property type="entry name" value="Patatin"/>
    <property type="match status" value="1"/>
</dbReference>
<dbReference type="GO" id="GO:0047499">
    <property type="term" value="F:calcium-independent phospholipase A2 activity"/>
    <property type="evidence" value="ECO:0007669"/>
    <property type="project" value="TreeGrafter"/>
</dbReference>
<feature type="short sequence motif" description="DGA/G" evidence="6">
    <location>
        <begin position="744"/>
        <end position="746"/>
    </location>
</feature>
<evidence type="ECO:0000256" key="7">
    <source>
        <dbReference type="SAM" id="MobiDB-lite"/>
    </source>
</evidence>